<accession>A0ABN7SIA3</accession>
<keyword evidence="2" id="KW-1185">Reference proteome</keyword>
<sequence length="155" mass="18538">MVVNPRQYALYHIKRKQLSNFEEVLPTVFAYCDEIQESFDFLYDFSGRKRARVIRLEDLEANELSVVSELYKFAGYKWRGVNAQDLQKWAEHYQLEPNEWRTTLPFDLVDTIDNYCRKTMDQIGYLPVRNDFILTDLHIDLNGENYIDQTIQNLK</sequence>
<organism evidence="1 2">
    <name type="scientific">Oikopleura dioica</name>
    <name type="common">Tunicate</name>
    <dbReference type="NCBI Taxonomy" id="34765"/>
    <lineage>
        <taxon>Eukaryota</taxon>
        <taxon>Metazoa</taxon>
        <taxon>Chordata</taxon>
        <taxon>Tunicata</taxon>
        <taxon>Appendicularia</taxon>
        <taxon>Copelata</taxon>
        <taxon>Oikopleuridae</taxon>
        <taxon>Oikopleura</taxon>
    </lineage>
</organism>
<dbReference type="Proteomes" id="UP001158576">
    <property type="component" value="Chromosome XSR"/>
</dbReference>
<evidence type="ECO:0000313" key="1">
    <source>
        <dbReference type="EMBL" id="CAG5096896.1"/>
    </source>
</evidence>
<dbReference type="EMBL" id="OU015569">
    <property type="protein sequence ID" value="CAG5096896.1"/>
    <property type="molecule type" value="Genomic_DNA"/>
</dbReference>
<dbReference type="SUPFAM" id="SSF52540">
    <property type="entry name" value="P-loop containing nucleoside triphosphate hydrolases"/>
    <property type="match status" value="1"/>
</dbReference>
<evidence type="ECO:0000313" key="2">
    <source>
        <dbReference type="Proteomes" id="UP001158576"/>
    </source>
</evidence>
<gene>
    <name evidence="1" type="ORF">OKIOD_LOCUS6392</name>
</gene>
<proteinExistence type="predicted"/>
<dbReference type="InterPro" id="IPR027417">
    <property type="entry name" value="P-loop_NTPase"/>
</dbReference>
<reference evidence="1 2" key="1">
    <citation type="submission" date="2021-04" db="EMBL/GenBank/DDBJ databases">
        <authorList>
            <person name="Bliznina A."/>
        </authorList>
    </citation>
    <scope>NUCLEOTIDE SEQUENCE [LARGE SCALE GENOMIC DNA]</scope>
</reference>
<name>A0ABN7SIA3_OIKDI</name>
<dbReference type="Gene3D" id="3.40.50.300">
    <property type="entry name" value="P-loop containing nucleotide triphosphate hydrolases"/>
    <property type="match status" value="1"/>
</dbReference>
<protein>
    <submittedName>
        <fullName evidence="1">Oidioi.mRNA.OKI2018_I69.XSR.g14834.t1.cds</fullName>
    </submittedName>
</protein>